<accession>A0A388TFW8</accession>
<keyword evidence="11 15" id="KW-1133">Transmembrane helix</keyword>
<dbReference type="Gene3D" id="3.40.50.300">
    <property type="entry name" value="P-loop containing nucleotide triphosphate hydrolases"/>
    <property type="match status" value="1"/>
</dbReference>
<evidence type="ECO:0000256" key="16">
    <source>
        <dbReference type="RuleBase" id="RU003651"/>
    </source>
</evidence>
<comment type="similarity">
    <text evidence="2 15">In the C-terminal section; belongs to the peptidase M41 family.</text>
</comment>
<comment type="similarity">
    <text evidence="16">Belongs to the AAA ATPase family.</text>
</comment>
<keyword evidence="20" id="KW-1185">Reference proteome</keyword>
<dbReference type="InterPro" id="IPR003960">
    <property type="entry name" value="ATPase_AAA_CS"/>
</dbReference>
<dbReference type="EMBL" id="BGZO01000012">
    <property type="protein sequence ID" value="GBR75967.1"/>
    <property type="molecule type" value="Genomic_DNA"/>
</dbReference>
<dbReference type="AlphaFoldDB" id="A0A388TFW8"/>
<evidence type="ECO:0000256" key="5">
    <source>
        <dbReference type="ARBA" id="ARBA00022692"/>
    </source>
</evidence>
<dbReference type="SUPFAM" id="SSF52540">
    <property type="entry name" value="P-loop containing nucleoside triphosphate hydrolases"/>
    <property type="match status" value="1"/>
</dbReference>
<evidence type="ECO:0000256" key="7">
    <source>
        <dbReference type="ARBA" id="ARBA00022741"/>
    </source>
</evidence>
<dbReference type="Gene3D" id="1.10.8.60">
    <property type="match status" value="1"/>
</dbReference>
<dbReference type="GO" id="GO:0005524">
    <property type="term" value="F:ATP binding"/>
    <property type="evidence" value="ECO:0007669"/>
    <property type="project" value="UniProtKB-UniRule"/>
</dbReference>
<gene>
    <name evidence="15 19" type="primary">ftsH</name>
    <name evidence="19" type="ORF">NO2_0588</name>
</gene>
<keyword evidence="8 15" id="KW-0378">Hydrolase</keyword>
<comment type="caution">
    <text evidence="19">The sequence shown here is derived from an EMBL/GenBank/DDBJ whole genome shotgun (WGS) entry which is preliminary data.</text>
</comment>
<dbReference type="FunFam" id="1.10.8.60:FF:000001">
    <property type="entry name" value="ATP-dependent zinc metalloprotease FtsH"/>
    <property type="match status" value="1"/>
</dbReference>
<proteinExistence type="inferred from homology"/>
<dbReference type="PROSITE" id="PS00674">
    <property type="entry name" value="AAA"/>
    <property type="match status" value="1"/>
</dbReference>
<evidence type="ECO:0000256" key="15">
    <source>
        <dbReference type="HAMAP-Rule" id="MF_01458"/>
    </source>
</evidence>
<dbReference type="Gene3D" id="1.20.58.760">
    <property type="entry name" value="Peptidase M41"/>
    <property type="match status" value="1"/>
</dbReference>
<dbReference type="NCBIfam" id="TIGR01241">
    <property type="entry name" value="FtsH_fam"/>
    <property type="match status" value="1"/>
</dbReference>
<evidence type="ECO:0000256" key="17">
    <source>
        <dbReference type="SAM" id="MobiDB-lite"/>
    </source>
</evidence>
<dbReference type="Proteomes" id="UP000275925">
    <property type="component" value="Unassembled WGS sequence"/>
</dbReference>
<keyword evidence="13 15" id="KW-0472">Membrane</keyword>
<dbReference type="GO" id="GO:0004176">
    <property type="term" value="F:ATP-dependent peptidase activity"/>
    <property type="evidence" value="ECO:0007669"/>
    <property type="project" value="InterPro"/>
</dbReference>
<keyword evidence="4 15" id="KW-0645">Protease</keyword>
<dbReference type="InterPro" id="IPR003959">
    <property type="entry name" value="ATPase_AAA_core"/>
</dbReference>
<evidence type="ECO:0000256" key="10">
    <source>
        <dbReference type="ARBA" id="ARBA00022840"/>
    </source>
</evidence>
<feature type="domain" description="AAA+ ATPase" evidence="18">
    <location>
        <begin position="216"/>
        <end position="355"/>
    </location>
</feature>
<feature type="transmembrane region" description="Helical" evidence="15">
    <location>
        <begin position="129"/>
        <end position="151"/>
    </location>
</feature>
<comment type="function">
    <text evidence="15">Acts as a processive, ATP-dependent zinc metallopeptidase for both cytoplasmic and membrane proteins. Plays a role in the quality control of integral membrane proteins.</text>
</comment>
<keyword evidence="5 15" id="KW-0812">Transmembrane</keyword>
<dbReference type="Pfam" id="PF17862">
    <property type="entry name" value="AAA_lid_3"/>
    <property type="match status" value="1"/>
</dbReference>
<keyword evidence="19" id="KW-0131">Cell cycle</keyword>
<name>A0A388TFW8_9BACT</name>
<evidence type="ECO:0000256" key="2">
    <source>
        <dbReference type="ARBA" id="ARBA00010044"/>
    </source>
</evidence>
<comment type="subcellular location">
    <subcellularLocation>
        <location evidence="15">Cell membrane</location>
        <topology evidence="15">Multi-pass membrane protein</topology>
        <orientation evidence="15">Cytoplasmic side</orientation>
    </subcellularLocation>
    <subcellularLocation>
        <location evidence="1">Membrane</location>
    </subcellularLocation>
</comment>
<comment type="caution">
    <text evidence="15">Lacks conserved residue(s) required for the propagation of feature annotation.</text>
</comment>
<organism evidence="19 20">
    <name type="scientific">Candidatus Termititenax persephonae</name>
    <dbReference type="NCBI Taxonomy" id="2218525"/>
    <lineage>
        <taxon>Bacteria</taxon>
        <taxon>Bacillati</taxon>
        <taxon>Candidatus Margulisiibacteriota</taxon>
        <taxon>Candidatus Termititenacia</taxon>
        <taxon>Candidatus Termititenacales</taxon>
        <taxon>Candidatus Termititenacaceae</taxon>
        <taxon>Candidatus Termititenax</taxon>
    </lineage>
</organism>
<dbReference type="CDD" id="cd19501">
    <property type="entry name" value="RecA-like_FtsH"/>
    <property type="match status" value="1"/>
</dbReference>
<keyword evidence="7 15" id="KW-0547">Nucleotide-binding</keyword>
<keyword evidence="12 15" id="KW-0482">Metalloprotease</keyword>
<dbReference type="Pfam" id="PF01434">
    <property type="entry name" value="Peptidase_M41"/>
    <property type="match status" value="1"/>
</dbReference>
<comment type="subunit">
    <text evidence="15">Homohexamer.</text>
</comment>
<evidence type="ECO:0000256" key="14">
    <source>
        <dbReference type="ARBA" id="ARBA00061570"/>
    </source>
</evidence>
<feature type="binding site" evidence="15">
    <location>
        <position position="450"/>
    </location>
    <ligand>
        <name>Zn(2+)</name>
        <dbReference type="ChEBI" id="CHEBI:29105"/>
        <note>catalytic</note>
    </ligand>
</feature>
<feature type="active site" evidence="15">
    <location>
        <position position="447"/>
    </location>
</feature>
<dbReference type="InterPro" id="IPR027417">
    <property type="entry name" value="P-loop_NTPase"/>
</dbReference>
<dbReference type="FunFam" id="1.20.58.760:FF:000001">
    <property type="entry name" value="ATP-dependent zinc metalloprotease FtsH"/>
    <property type="match status" value="1"/>
</dbReference>
<evidence type="ECO:0000256" key="4">
    <source>
        <dbReference type="ARBA" id="ARBA00022670"/>
    </source>
</evidence>
<dbReference type="Gene3D" id="3.30.720.210">
    <property type="match status" value="1"/>
</dbReference>
<evidence type="ECO:0000259" key="18">
    <source>
        <dbReference type="SMART" id="SM00382"/>
    </source>
</evidence>
<evidence type="ECO:0000256" key="3">
    <source>
        <dbReference type="ARBA" id="ARBA00022475"/>
    </source>
</evidence>
<evidence type="ECO:0000256" key="1">
    <source>
        <dbReference type="ARBA" id="ARBA00004370"/>
    </source>
</evidence>
<dbReference type="SMART" id="SM00382">
    <property type="entry name" value="AAA"/>
    <property type="match status" value="1"/>
</dbReference>
<feature type="binding site" evidence="15">
    <location>
        <position position="446"/>
    </location>
    <ligand>
        <name>Zn(2+)</name>
        <dbReference type="ChEBI" id="CHEBI:29105"/>
        <note>catalytic</note>
    </ligand>
</feature>
<dbReference type="GO" id="GO:0004222">
    <property type="term" value="F:metalloendopeptidase activity"/>
    <property type="evidence" value="ECO:0007669"/>
    <property type="project" value="InterPro"/>
</dbReference>
<dbReference type="GO" id="GO:0016887">
    <property type="term" value="F:ATP hydrolysis activity"/>
    <property type="evidence" value="ECO:0007669"/>
    <property type="project" value="UniProtKB-UniRule"/>
</dbReference>
<dbReference type="InterPro" id="IPR005936">
    <property type="entry name" value="FtsH"/>
</dbReference>
<evidence type="ECO:0000313" key="20">
    <source>
        <dbReference type="Proteomes" id="UP000275925"/>
    </source>
</evidence>
<dbReference type="GO" id="GO:0030163">
    <property type="term" value="P:protein catabolic process"/>
    <property type="evidence" value="ECO:0007669"/>
    <property type="project" value="UniProtKB-UniRule"/>
</dbReference>
<evidence type="ECO:0000256" key="11">
    <source>
        <dbReference type="ARBA" id="ARBA00022989"/>
    </source>
</evidence>
<dbReference type="Pfam" id="PF00004">
    <property type="entry name" value="AAA"/>
    <property type="match status" value="1"/>
</dbReference>
<keyword evidence="10 15" id="KW-0067">ATP-binding</keyword>
<evidence type="ECO:0000256" key="13">
    <source>
        <dbReference type="ARBA" id="ARBA00023136"/>
    </source>
</evidence>
<comment type="cofactor">
    <cofactor evidence="15">
        <name>Zn(2+)</name>
        <dbReference type="ChEBI" id="CHEBI:29105"/>
    </cofactor>
    <text evidence="15">Binds 1 zinc ion per subunit.</text>
</comment>
<dbReference type="GO" id="GO:0008270">
    <property type="term" value="F:zinc ion binding"/>
    <property type="evidence" value="ECO:0007669"/>
    <property type="project" value="UniProtKB-UniRule"/>
</dbReference>
<sequence>MAEQEKPEKQPPKPNRPRKPQLEDSPLWRQSILLILIGLVIFSLAKPWLGQTAAESVPVKDITFSELNTLIERGEISKLTINPADSSVDAELKTGQQKVRTNIVMYPDFIPLLVSKDVDVKVTSPNQNWLVSFIGSVVLPLLLFGALWWFVFRQAQGVNNQAISFGKSKAKSWIKDGKTTTTFKNIAGADEAVEELQEIVDFLKNPKKYQDLGAKIPRGVLLMGPPGCGKTLLARAVAGEAGVAFLHISGSDFVEMFVGVGASRVRDLFSQAKRSQPAIIFVDEIDAVGRHRGAGLGGGHDEREQTLNQILVEMDGFDDKASVIVIAATNRPDVLDPALLRPGRFDRQVMLDRPDVKGRAAILKIHVEKVKLDSAVDLAVLAKRTPGFTGADLANLINEGALLAARRNKKQVFMEDLEAAIDRVIAGPEKKSKVMSKEEKEIIAYHEMGHALVAKNIPGADPVHKISILPRGLALGYTLQLPLEDRYLVSKGKMLDEVTILLGGRAAEALRFKEITTGAANDLERATKMAHQIVCKYGMSALGNRTFGLSQENVFLGRDFARHERDFSEKTADSIDKEMNAIIAAAYKRAQEILRRHGDVMERLAQELIKKEVLDGKELDEALSVA</sequence>
<keyword evidence="3 15" id="KW-1003">Cell membrane</keyword>
<dbReference type="Pfam" id="PF06480">
    <property type="entry name" value="FtsH_ext"/>
    <property type="match status" value="1"/>
</dbReference>
<keyword evidence="6 15" id="KW-0479">Metal-binding</keyword>
<evidence type="ECO:0000256" key="8">
    <source>
        <dbReference type="ARBA" id="ARBA00022801"/>
    </source>
</evidence>
<evidence type="ECO:0000256" key="9">
    <source>
        <dbReference type="ARBA" id="ARBA00022833"/>
    </source>
</evidence>
<comment type="similarity">
    <text evidence="14 15">In the central section; belongs to the AAA ATPase family.</text>
</comment>
<keyword evidence="9 15" id="KW-0862">Zinc</keyword>
<dbReference type="InterPro" id="IPR037219">
    <property type="entry name" value="Peptidase_M41-like"/>
</dbReference>
<feature type="binding site" evidence="15">
    <location>
        <position position="522"/>
    </location>
    <ligand>
        <name>Zn(2+)</name>
        <dbReference type="ChEBI" id="CHEBI:29105"/>
        <note>catalytic</note>
    </ligand>
</feature>
<dbReference type="InterPro" id="IPR003593">
    <property type="entry name" value="AAA+_ATPase"/>
</dbReference>
<dbReference type="SUPFAM" id="SSF140990">
    <property type="entry name" value="FtsH protease domain-like"/>
    <property type="match status" value="1"/>
</dbReference>
<evidence type="ECO:0000313" key="19">
    <source>
        <dbReference type="EMBL" id="GBR75967.1"/>
    </source>
</evidence>
<evidence type="ECO:0000256" key="6">
    <source>
        <dbReference type="ARBA" id="ARBA00022723"/>
    </source>
</evidence>
<dbReference type="EC" id="3.4.24.-" evidence="15"/>
<dbReference type="GO" id="GO:0051301">
    <property type="term" value="P:cell division"/>
    <property type="evidence" value="ECO:0007669"/>
    <property type="project" value="UniProtKB-KW"/>
</dbReference>
<evidence type="ECO:0000256" key="12">
    <source>
        <dbReference type="ARBA" id="ARBA00023049"/>
    </source>
</evidence>
<feature type="region of interest" description="Disordered" evidence="17">
    <location>
        <begin position="1"/>
        <end position="23"/>
    </location>
</feature>
<dbReference type="InterPro" id="IPR000642">
    <property type="entry name" value="Peptidase_M41"/>
</dbReference>
<dbReference type="PANTHER" id="PTHR23076">
    <property type="entry name" value="METALLOPROTEASE M41 FTSH"/>
    <property type="match status" value="1"/>
</dbReference>
<dbReference type="InterPro" id="IPR041569">
    <property type="entry name" value="AAA_lid_3"/>
</dbReference>
<reference evidence="19 20" key="1">
    <citation type="journal article" date="2019" name="ISME J.">
        <title>Genome analyses of uncultured TG2/ZB3 bacteria in 'Margulisbacteria' specifically attached to ectosymbiotic spirochetes of protists in the termite gut.</title>
        <authorList>
            <person name="Utami Y.D."/>
            <person name="Kuwahara H."/>
            <person name="Igai K."/>
            <person name="Murakami T."/>
            <person name="Sugaya K."/>
            <person name="Morikawa T."/>
            <person name="Nagura Y."/>
            <person name="Yuki M."/>
            <person name="Deevong P."/>
            <person name="Inoue T."/>
            <person name="Kihara K."/>
            <person name="Lo N."/>
            <person name="Yamada A."/>
            <person name="Ohkuma M."/>
            <person name="Hongoh Y."/>
        </authorList>
    </citation>
    <scope>NUCLEOTIDE SEQUENCE [LARGE SCALE GENOMIC DNA]</scope>
    <source>
        <strain evidence="19">NkOx7-02</strain>
    </source>
</reference>
<dbReference type="HAMAP" id="MF_01458">
    <property type="entry name" value="FtsH"/>
    <property type="match status" value="1"/>
</dbReference>
<dbReference type="FunFam" id="3.40.50.300:FF:000001">
    <property type="entry name" value="ATP-dependent zinc metalloprotease FtsH"/>
    <property type="match status" value="1"/>
</dbReference>
<feature type="compositionally biased region" description="Basic and acidic residues" evidence="17">
    <location>
        <begin position="1"/>
        <end position="11"/>
    </location>
</feature>
<dbReference type="InterPro" id="IPR011546">
    <property type="entry name" value="Pept_M41_FtsH_extracell"/>
</dbReference>
<keyword evidence="19" id="KW-0132">Cell division</keyword>
<dbReference type="GO" id="GO:0005886">
    <property type="term" value="C:plasma membrane"/>
    <property type="evidence" value="ECO:0007669"/>
    <property type="project" value="UniProtKB-SubCell"/>
</dbReference>
<dbReference type="PANTHER" id="PTHR23076:SF97">
    <property type="entry name" value="ATP-DEPENDENT ZINC METALLOPROTEASE YME1L1"/>
    <property type="match status" value="1"/>
</dbReference>
<protein>
    <recommendedName>
        <fullName evidence="15">ATP-dependent zinc metalloprotease FtsH</fullName>
        <ecNumber evidence="15">3.4.24.-</ecNumber>
    </recommendedName>
</protein>
<dbReference type="GO" id="GO:0006508">
    <property type="term" value="P:proteolysis"/>
    <property type="evidence" value="ECO:0007669"/>
    <property type="project" value="UniProtKB-KW"/>
</dbReference>